<keyword evidence="7" id="KW-1185">Reference proteome</keyword>
<organism evidence="6 7">
    <name type="scientific">Gemmata algarum</name>
    <dbReference type="NCBI Taxonomy" id="2975278"/>
    <lineage>
        <taxon>Bacteria</taxon>
        <taxon>Pseudomonadati</taxon>
        <taxon>Planctomycetota</taxon>
        <taxon>Planctomycetia</taxon>
        <taxon>Gemmatales</taxon>
        <taxon>Gemmataceae</taxon>
        <taxon>Gemmata</taxon>
    </lineage>
</organism>
<dbReference type="PANTHER" id="PTHR47151:SF2">
    <property type="entry name" value="AMINO ACID BINDING PROTEIN"/>
    <property type="match status" value="1"/>
</dbReference>
<dbReference type="Gene3D" id="3.40.50.2300">
    <property type="match status" value="2"/>
</dbReference>
<sequence>MNRRAFLAAAVASSAAPLLAVQPKDKVKLVSSLPRIGSAKGQTDGIVNAIKMAIADFEKVVPFAVGYEDLDDTTPQQGTLDPEQAKANAEKAVADKDVMAVIGPFSSGAARVSAPILNRAGLAQVTPSASWPGLTKSAPGADADEPGRYRPGKEVTFFRVCPHDASQGPLSADFAANDLKAKSVYVLNDKELYGASLACGFKKRCEALKVKVVGDEGAGARGTGFQTLAERIKTANPDLVYFGGTSQTGAPRLARALHAEKVNCPLLLPDGCYEQAFVEAVGADVLDEMKVFVTIGGIAPAHLKGAGAAFVKRYTAKYGKAPEAAAVYGYEAAAVVLEALRTAGKKDREAVRKAVAATKDFDKGVLGTWGFDADGDTTLQPLTVATVEKGTFRAVKVLGTE</sequence>
<evidence type="ECO:0000313" key="6">
    <source>
        <dbReference type="EMBL" id="MDY3561611.1"/>
    </source>
</evidence>
<dbReference type="EMBL" id="JAXBLV010000197">
    <property type="protein sequence ID" value="MDY3561611.1"/>
    <property type="molecule type" value="Genomic_DNA"/>
</dbReference>
<gene>
    <name evidence="6" type="ORF">R5W23_002890</name>
</gene>
<dbReference type="RefSeq" id="WP_320687990.1">
    <property type="nucleotide sequence ID" value="NZ_JAXBLV010000197.1"/>
</dbReference>
<dbReference type="Proteomes" id="UP001272242">
    <property type="component" value="Unassembled WGS sequence"/>
</dbReference>
<evidence type="ECO:0000256" key="2">
    <source>
        <dbReference type="ARBA" id="ARBA00022729"/>
    </source>
</evidence>
<name>A0ABU5F6X0_9BACT</name>
<evidence type="ECO:0000259" key="5">
    <source>
        <dbReference type="Pfam" id="PF13458"/>
    </source>
</evidence>
<comment type="similarity">
    <text evidence="1">Belongs to the leucine-binding protein family.</text>
</comment>
<feature type="chain" id="PRO_5047376742" evidence="4">
    <location>
        <begin position="21"/>
        <end position="401"/>
    </location>
</feature>
<comment type="caution">
    <text evidence="6">The sequence shown here is derived from an EMBL/GenBank/DDBJ whole genome shotgun (WGS) entry which is preliminary data.</text>
</comment>
<evidence type="ECO:0000256" key="1">
    <source>
        <dbReference type="ARBA" id="ARBA00010062"/>
    </source>
</evidence>
<feature type="signal peptide" evidence="4">
    <location>
        <begin position="1"/>
        <end position="20"/>
    </location>
</feature>
<reference evidence="7" key="1">
    <citation type="journal article" date="2023" name="Mar. Drugs">
        <title>Gemmata algarum, a Novel Planctomycete Isolated from an Algal Mat, Displays Antimicrobial Activity.</title>
        <authorList>
            <person name="Kumar G."/>
            <person name="Kallscheuer N."/>
            <person name="Kashif M."/>
            <person name="Ahamad S."/>
            <person name="Jagadeeshwari U."/>
            <person name="Pannikurungottu S."/>
            <person name="Haufschild T."/>
            <person name="Kabuu M."/>
            <person name="Sasikala C."/>
            <person name="Jogler C."/>
            <person name="Ramana C."/>
        </authorList>
    </citation>
    <scope>NUCLEOTIDE SEQUENCE [LARGE SCALE GENOMIC DNA]</scope>
    <source>
        <strain evidence="7">JC673</strain>
    </source>
</reference>
<proteinExistence type="inferred from homology"/>
<evidence type="ECO:0000256" key="3">
    <source>
        <dbReference type="SAM" id="MobiDB-lite"/>
    </source>
</evidence>
<keyword evidence="2 4" id="KW-0732">Signal</keyword>
<protein>
    <submittedName>
        <fullName evidence="6">Branched-chain amino acid ABC transporter substrate-binding protein</fullName>
    </submittedName>
</protein>
<feature type="region of interest" description="Disordered" evidence="3">
    <location>
        <begin position="127"/>
        <end position="149"/>
    </location>
</feature>
<dbReference type="CDD" id="cd06342">
    <property type="entry name" value="PBP1_ABC_LIVBP-like"/>
    <property type="match status" value="1"/>
</dbReference>
<accession>A0ABU5F6X0</accession>
<dbReference type="InterPro" id="IPR028081">
    <property type="entry name" value="Leu-bd"/>
</dbReference>
<dbReference type="Pfam" id="PF13458">
    <property type="entry name" value="Peripla_BP_6"/>
    <property type="match status" value="1"/>
</dbReference>
<feature type="domain" description="Leucine-binding protein" evidence="5">
    <location>
        <begin position="33"/>
        <end position="390"/>
    </location>
</feature>
<dbReference type="SUPFAM" id="SSF53822">
    <property type="entry name" value="Periplasmic binding protein-like I"/>
    <property type="match status" value="1"/>
</dbReference>
<dbReference type="PANTHER" id="PTHR47151">
    <property type="entry name" value="LEU/ILE/VAL-BINDING ABC TRANSPORTER SUBUNIT"/>
    <property type="match status" value="1"/>
</dbReference>
<evidence type="ECO:0000256" key="4">
    <source>
        <dbReference type="SAM" id="SignalP"/>
    </source>
</evidence>
<dbReference type="InterPro" id="IPR028082">
    <property type="entry name" value="Peripla_BP_I"/>
</dbReference>
<evidence type="ECO:0000313" key="7">
    <source>
        <dbReference type="Proteomes" id="UP001272242"/>
    </source>
</evidence>